<dbReference type="GO" id="GO:0030729">
    <property type="term" value="F:acetoacetate-CoA ligase activity"/>
    <property type="evidence" value="ECO:0007669"/>
    <property type="project" value="UniProtKB-EC"/>
</dbReference>
<organism evidence="7 8">
    <name type="scientific">Natronoglycomyces albus</name>
    <dbReference type="NCBI Taxonomy" id="2811108"/>
    <lineage>
        <taxon>Bacteria</taxon>
        <taxon>Bacillati</taxon>
        <taxon>Actinomycetota</taxon>
        <taxon>Actinomycetes</taxon>
        <taxon>Glycomycetales</taxon>
        <taxon>Glycomycetaceae</taxon>
        <taxon>Natronoglycomyces</taxon>
    </lineage>
</organism>
<dbReference type="NCBIfam" id="NF002937">
    <property type="entry name" value="PRK03584.1"/>
    <property type="match status" value="1"/>
</dbReference>
<dbReference type="InterPro" id="IPR020845">
    <property type="entry name" value="AMP-binding_CS"/>
</dbReference>
<evidence type="ECO:0000256" key="3">
    <source>
        <dbReference type="ARBA" id="ARBA00022741"/>
    </source>
</evidence>
<dbReference type="Proteomes" id="UP000662939">
    <property type="component" value="Chromosome"/>
</dbReference>
<feature type="domain" description="Acetyl-coenzyme A synthetase N-terminal" evidence="6">
    <location>
        <begin position="41"/>
        <end position="96"/>
    </location>
</feature>
<dbReference type="KEGG" id="nav:JQS30_14575"/>
<dbReference type="NCBIfam" id="TIGR01217">
    <property type="entry name" value="ac_ac_CoA_syn"/>
    <property type="match status" value="1"/>
</dbReference>
<evidence type="ECO:0000256" key="4">
    <source>
        <dbReference type="ARBA" id="ARBA00022840"/>
    </source>
</evidence>
<dbReference type="Gene3D" id="3.30.300.30">
    <property type="match status" value="1"/>
</dbReference>
<dbReference type="EC" id="6.2.1.16" evidence="7"/>
<dbReference type="InterPro" id="IPR000873">
    <property type="entry name" value="AMP-dep_synth/lig_dom"/>
</dbReference>
<dbReference type="GO" id="GO:0005524">
    <property type="term" value="F:ATP binding"/>
    <property type="evidence" value="ECO:0007669"/>
    <property type="project" value="UniProtKB-KW"/>
</dbReference>
<name>A0A895XNK7_9ACTN</name>
<feature type="domain" description="AMP-dependent synthetase/ligase" evidence="5">
    <location>
        <begin position="117"/>
        <end position="469"/>
    </location>
</feature>
<dbReference type="InterPro" id="IPR042099">
    <property type="entry name" value="ANL_N_sf"/>
</dbReference>
<dbReference type="AlphaFoldDB" id="A0A895XNK7"/>
<dbReference type="GO" id="GO:0006629">
    <property type="term" value="P:lipid metabolic process"/>
    <property type="evidence" value="ECO:0007669"/>
    <property type="project" value="InterPro"/>
</dbReference>
<evidence type="ECO:0000259" key="5">
    <source>
        <dbReference type="Pfam" id="PF00501"/>
    </source>
</evidence>
<dbReference type="Gene3D" id="3.40.50.12780">
    <property type="entry name" value="N-terminal domain of ligase-like"/>
    <property type="match status" value="1"/>
</dbReference>
<dbReference type="InterPro" id="IPR032387">
    <property type="entry name" value="ACAS_N"/>
</dbReference>
<keyword evidence="2 7" id="KW-0436">Ligase</keyword>
<evidence type="ECO:0000313" key="7">
    <source>
        <dbReference type="EMBL" id="QSB04969.1"/>
    </source>
</evidence>
<keyword evidence="8" id="KW-1185">Reference proteome</keyword>
<dbReference type="InterPro" id="IPR005914">
    <property type="entry name" value="Acac_CoA_synth"/>
</dbReference>
<dbReference type="SUPFAM" id="SSF56801">
    <property type="entry name" value="Acetyl-CoA synthetase-like"/>
    <property type="match status" value="1"/>
</dbReference>
<dbReference type="EMBL" id="CP070496">
    <property type="protein sequence ID" value="QSB04969.1"/>
    <property type="molecule type" value="Genomic_DNA"/>
</dbReference>
<evidence type="ECO:0000256" key="2">
    <source>
        <dbReference type="ARBA" id="ARBA00022598"/>
    </source>
</evidence>
<comment type="similarity">
    <text evidence="1">Belongs to the ATP-dependent AMP-binding enzyme family.</text>
</comment>
<sequence>MGGKVTTEVLWIPPSDAAETTNIGRYSQWLSKRAGTDLTSYPALWQYSVDQIGPFWGSIWEYFHIGEPVADHRVLTDETMPFPVWFPDQSVNYAKNMLAAPGVADDDVIIKSYSDTREAEEWTLAELRDAVARCRTGLKKLGVDRGDRVAAWMPNIPETLVLLLASASLGAVFSSCAPEFGPRAVLDRIQQIEPKVLVTVDGYRYGRKDISRVDQVAEVKAGLPGLQHVVHLPYLTSEVPDGGSTWDQLLSEAGPLEFAELTFEHPLYVLFSSGTTGLPKAIIHSHGGIILEHAKALGLHHNLGPGDLFFWFTTTGWMMWNYQVSSLLVGSGMVMFDGAPTVTNMWELVEESGTTFFGTSAPYLMACRKAEVTPKDIADLSKLHGIGSTGAPLPADGFDYVYSHITQTAQLQSISGGTDLCTGFVGGAPTVPVWRGEISARCLGARVESYDSVGDPGIGREGELVITKPMPCMPVGLWGDAQGLMYETTYYLDFPGIWRHGDWITITERGSCVISGRSDATLNRGGVRMGTAEFYAVVENIDEVADSLVVHFTEDDADDLVLFVALADGATLTDDLEKSIRANLKNNLSPRHLPDRIEQVNAIPRTLSGKKVEVPVKKILLGTPPEEAVSMDSLANPDALRDFFPDKK</sequence>
<dbReference type="PANTHER" id="PTHR42921">
    <property type="entry name" value="ACETOACETYL-COA SYNTHETASE"/>
    <property type="match status" value="1"/>
</dbReference>
<gene>
    <name evidence="7" type="ORF">JQS30_14575</name>
</gene>
<dbReference type="PROSITE" id="PS00455">
    <property type="entry name" value="AMP_BINDING"/>
    <property type="match status" value="1"/>
</dbReference>
<evidence type="ECO:0000259" key="6">
    <source>
        <dbReference type="Pfam" id="PF16177"/>
    </source>
</evidence>
<dbReference type="Pfam" id="PF00501">
    <property type="entry name" value="AMP-binding"/>
    <property type="match status" value="1"/>
</dbReference>
<evidence type="ECO:0000256" key="1">
    <source>
        <dbReference type="ARBA" id="ARBA00006432"/>
    </source>
</evidence>
<reference evidence="7" key="1">
    <citation type="submission" date="2021-02" db="EMBL/GenBank/DDBJ databases">
        <title>Natronoglycomyces albus gen. nov., sp. nov, a haloalkaliphilic actinobacterium from a soda solonchak soil.</title>
        <authorList>
            <person name="Sorokin D.Y."/>
            <person name="Khijniak T.V."/>
            <person name="Zakharycheva A.P."/>
            <person name="Boueva O.V."/>
            <person name="Ariskina E.V."/>
            <person name="Hahnke R.L."/>
            <person name="Bunk B."/>
            <person name="Sproer C."/>
            <person name="Schumann P."/>
            <person name="Evtushenko L.I."/>
            <person name="Kublanov I.V."/>
        </authorList>
    </citation>
    <scope>NUCLEOTIDE SEQUENCE</scope>
    <source>
        <strain evidence="7">DSM 106290</strain>
    </source>
</reference>
<dbReference type="PANTHER" id="PTHR42921:SF1">
    <property type="entry name" value="ACETOACETYL-COA SYNTHETASE"/>
    <property type="match status" value="1"/>
</dbReference>
<keyword evidence="4" id="KW-0067">ATP-binding</keyword>
<dbReference type="Pfam" id="PF16177">
    <property type="entry name" value="ACAS_N"/>
    <property type="match status" value="1"/>
</dbReference>
<evidence type="ECO:0000313" key="8">
    <source>
        <dbReference type="Proteomes" id="UP000662939"/>
    </source>
</evidence>
<protein>
    <submittedName>
        <fullName evidence="7">Acetoacetate--CoA ligase</fullName>
        <ecNumber evidence="7">6.2.1.16</ecNumber>
    </submittedName>
</protein>
<keyword evidence="3" id="KW-0547">Nucleotide-binding</keyword>
<proteinExistence type="inferred from homology"/>
<accession>A0A895XNK7</accession>
<dbReference type="InterPro" id="IPR045851">
    <property type="entry name" value="AMP-bd_C_sf"/>
</dbReference>